<dbReference type="Gene3D" id="3.40.220.10">
    <property type="entry name" value="Leucine Aminopeptidase, subunit E, domain 1"/>
    <property type="match status" value="1"/>
</dbReference>
<name>A0ABP6DY55_9ACTN</name>
<dbReference type="SMART" id="SM00506">
    <property type="entry name" value="A1pp"/>
    <property type="match status" value="1"/>
</dbReference>
<dbReference type="InterPro" id="IPR043472">
    <property type="entry name" value="Macro_dom-like"/>
</dbReference>
<dbReference type="InterPro" id="IPR050892">
    <property type="entry name" value="ADP-ribose_metab_enzymes"/>
</dbReference>
<organism evidence="3 4">
    <name type="scientific">Nonomuraea recticatena</name>
    <dbReference type="NCBI Taxonomy" id="46178"/>
    <lineage>
        <taxon>Bacteria</taxon>
        <taxon>Bacillati</taxon>
        <taxon>Actinomycetota</taxon>
        <taxon>Actinomycetes</taxon>
        <taxon>Streptosporangiales</taxon>
        <taxon>Streptosporangiaceae</taxon>
        <taxon>Nonomuraea</taxon>
    </lineage>
</organism>
<dbReference type="Proteomes" id="UP001501666">
    <property type="component" value="Unassembled WGS sequence"/>
</dbReference>
<feature type="domain" description="Macro" evidence="2">
    <location>
        <begin position="1"/>
        <end position="154"/>
    </location>
</feature>
<gene>
    <name evidence="3" type="ORF">GCM10010412_021900</name>
</gene>
<dbReference type="SUPFAM" id="SSF52949">
    <property type="entry name" value="Macro domain-like"/>
    <property type="match status" value="1"/>
</dbReference>
<comment type="caution">
    <text evidence="3">The sequence shown here is derived from an EMBL/GenBank/DDBJ whole genome shotgun (WGS) entry which is preliminary data.</text>
</comment>
<dbReference type="EMBL" id="BAAATE010000004">
    <property type="protein sequence ID" value="GAA2653634.1"/>
    <property type="molecule type" value="Genomic_DNA"/>
</dbReference>
<proteinExistence type="predicted"/>
<dbReference type="CDD" id="cd02901">
    <property type="entry name" value="Macro_Poa1p-like"/>
    <property type="match status" value="1"/>
</dbReference>
<reference evidence="4" key="1">
    <citation type="journal article" date="2019" name="Int. J. Syst. Evol. Microbiol.">
        <title>The Global Catalogue of Microorganisms (GCM) 10K type strain sequencing project: providing services to taxonomists for standard genome sequencing and annotation.</title>
        <authorList>
            <consortium name="The Broad Institute Genomics Platform"/>
            <consortium name="The Broad Institute Genome Sequencing Center for Infectious Disease"/>
            <person name="Wu L."/>
            <person name="Ma J."/>
        </authorList>
    </citation>
    <scope>NUCLEOTIDE SEQUENCE [LARGE SCALE GENOMIC DNA]</scope>
    <source>
        <strain evidence="4">JCM 6835</strain>
    </source>
</reference>
<dbReference type="PANTHER" id="PTHR12521">
    <property type="entry name" value="PROTEIN C6ORF130"/>
    <property type="match status" value="1"/>
</dbReference>
<sequence length="154" mass="16553">MLSYVTGDATAPLGGGPRIICHICNDIGGWGRGFVVALSRRWSGPEAAYRAWHREGFDLGEVQVVQVETGLWVANMIAQHGIRPTSAGPPIRYDALDRCLAALAVQAAELGASVHMPRIGSGLAGGTWDRIEPLIIDNLVRHGMSVTVYDLEHV</sequence>
<dbReference type="PANTHER" id="PTHR12521:SF0">
    <property type="entry name" value="ADP-RIBOSE GLYCOHYDROLASE OARD1"/>
    <property type="match status" value="1"/>
</dbReference>
<protein>
    <submittedName>
        <fullName evidence="3">Macro domain-containing protein</fullName>
    </submittedName>
</protein>
<evidence type="ECO:0000313" key="3">
    <source>
        <dbReference type="EMBL" id="GAA2653634.1"/>
    </source>
</evidence>
<dbReference type="InterPro" id="IPR002589">
    <property type="entry name" value="Macro_dom"/>
</dbReference>
<accession>A0ABP6DY55</accession>
<evidence type="ECO:0000259" key="2">
    <source>
        <dbReference type="PROSITE" id="PS51154"/>
    </source>
</evidence>
<dbReference type="RefSeq" id="WP_346145539.1">
    <property type="nucleotide sequence ID" value="NZ_BAAATE010000004.1"/>
</dbReference>
<evidence type="ECO:0000313" key="4">
    <source>
        <dbReference type="Proteomes" id="UP001501666"/>
    </source>
</evidence>
<comment type="catalytic activity">
    <reaction evidence="1">
        <text>an N-(ADP-alpha-D-ribosyl)-thymidine in DNA + H2O = a thymidine in DNA + ADP-D-ribose</text>
        <dbReference type="Rhea" id="RHEA:71655"/>
        <dbReference type="Rhea" id="RHEA-COMP:13556"/>
        <dbReference type="Rhea" id="RHEA-COMP:18051"/>
        <dbReference type="ChEBI" id="CHEBI:15377"/>
        <dbReference type="ChEBI" id="CHEBI:57967"/>
        <dbReference type="ChEBI" id="CHEBI:137386"/>
        <dbReference type="ChEBI" id="CHEBI:191199"/>
    </reaction>
    <physiologicalReaction direction="left-to-right" evidence="1">
        <dbReference type="Rhea" id="RHEA:71656"/>
    </physiologicalReaction>
</comment>
<evidence type="ECO:0000256" key="1">
    <source>
        <dbReference type="ARBA" id="ARBA00035885"/>
    </source>
</evidence>
<dbReference type="PROSITE" id="PS51154">
    <property type="entry name" value="MACRO"/>
    <property type="match status" value="1"/>
</dbReference>
<keyword evidence="4" id="KW-1185">Reference proteome</keyword>